<reference evidence="1" key="1">
    <citation type="submission" date="2021-08" db="EMBL/GenBank/DDBJ databases">
        <title>The first chromosome-level gecko genome reveals the dynamic sex chromosomes of Neotropical dwarf geckos (Sphaerodactylidae: Sphaerodactylus).</title>
        <authorList>
            <person name="Pinto B.J."/>
            <person name="Keating S.E."/>
            <person name="Gamble T."/>
        </authorList>
    </citation>
    <scope>NUCLEOTIDE SEQUENCE</scope>
    <source>
        <strain evidence="1">TG3544</strain>
    </source>
</reference>
<evidence type="ECO:0000313" key="1">
    <source>
        <dbReference type="EMBL" id="KAH8008563.1"/>
    </source>
</evidence>
<evidence type="ECO:0000313" key="2">
    <source>
        <dbReference type="Proteomes" id="UP000827872"/>
    </source>
</evidence>
<protein>
    <submittedName>
        <fullName evidence="1">Uncharacterized protein</fullName>
    </submittedName>
</protein>
<keyword evidence="2" id="KW-1185">Reference proteome</keyword>
<name>A0ACB8FSJ8_9SAUR</name>
<proteinExistence type="predicted"/>
<dbReference type="EMBL" id="CM037619">
    <property type="protein sequence ID" value="KAH8008563.1"/>
    <property type="molecule type" value="Genomic_DNA"/>
</dbReference>
<sequence>MTARDGVGVGGGTGSVCIHFPLNSKVNIPLCKHYEKVPGTSSPSRSPAFSTLCFPRFLFFHPWSNEAKNLFSPFFFFLSPVWGGDGGKWRRVKGYYKENFQGGVREQAQYYSPTPQEQPF</sequence>
<dbReference type="Proteomes" id="UP000827872">
    <property type="component" value="Linkage Group LG06"/>
</dbReference>
<accession>A0ACB8FSJ8</accession>
<gene>
    <name evidence="1" type="ORF">K3G42_030000</name>
</gene>
<organism evidence="1 2">
    <name type="scientific">Sphaerodactylus townsendi</name>
    <dbReference type="NCBI Taxonomy" id="933632"/>
    <lineage>
        <taxon>Eukaryota</taxon>
        <taxon>Metazoa</taxon>
        <taxon>Chordata</taxon>
        <taxon>Craniata</taxon>
        <taxon>Vertebrata</taxon>
        <taxon>Euteleostomi</taxon>
        <taxon>Lepidosauria</taxon>
        <taxon>Squamata</taxon>
        <taxon>Bifurcata</taxon>
        <taxon>Gekkota</taxon>
        <taxon>Sphaerodactylidae</taxon>
        <taxon>Sphaerodactylus</taxon>
    </lineage>
</organism>
<comment type="caution">
    <text evidence="1">The sequence shown here is derived from an EMBL/GenBank/DDBJ whole genome shotgun (WGS) entry which is preliminary data.</text>
</comment>